<evidence type="ECO:0000313" key="2">
    <source>
        <dbReference type="Proteomes" id="UP001596317"/>
    </source>
</evidence>
<keyword evidence="2" id="KW-1185">Reference proteome</keyword>
<dbReference type="RefSeq" id="WP_224604519.1">
    <property type="nucleotide sequence ID" value="NZ_JAIQXV010000001.1"/>
</dbReference>
<sequence length="222" mass="25489">MIDPDVYNLFAYQKARHDEVENETDMEKLPERLGCTLVEADQSRLVGTEIHVKRKQHPLRRRSDIAHELSHKLARERGKPEYPTYEEVIQHRHSSVPNIRAHVESIITVGQDALLIPDGTVQEAIELHGLTAQMVWVLHQEQKVLLHEALRRVVHHNQNARLGGFVAIKGKIRYAYSFRWHMPCWIGDPMPDPDDDFQGEGVSLFEVPGYPSMTVGLVVIEE</sequence>
<evidence type="ECO:0000313" key="1">
    <source>
        <dbReference type="EMBL" id="MFC6659317.1"/>
    </source>
</evidence>
<protein>
    <submittedName>
        <fullName evidence="1">ImmA/IrrE family metallo-endopeptidase</fullName>
    </submittedName>
</protein>
<gene>
    <name evidence="1" type="ORF">ACFP90_02265</name>
</gene>
<proteinExistence type="predicted"/>
<dbReference type="EMBL" id="JBHSWB010000001">
    <property type="protein sequence ID" value="MFC6659317.1"/>
    <property type="molecule type" value="Genomic_DNA"/>
</dbReference>
<accession>A0ABW1ZIF4</accession>
<reference evidence="2" key="1">
    <citation type="journal article" date="2019" name="Int. J. Syst. Evol. Microbiol.">
        <title>The Global Catalogue of Microorganisms (GCM) 10K type strain sequencing project: providing services to taxonomists for standard genome sequencing and annotation.</title>
        <authorList>
            <consortium name="The Broad Institute Genomics Platform"/>
            <consortium name="The Broad Institute Genome Sequencing Center for Infectious Disease"/>
            <person name="Wu L."/>
            <person name="Ma J."/>
        </authorList>
    </citation>
    <scope>NUCLEOTIDE SEQUENCE [LARGE SCALE GENOMIC DNA]</scope>
    <source>
        <strain evidence="2">CCUG 63830</strain>
    </source>
</reference>
<organism evidence="1 2">
    <name type="scientific">Deinococcus multiflagellatus</name>
    <dbReference type="NCBI Taxonomy" id="1656887"/>
    <lineage>
        <taxon>Bacteria</taxon>
        <taxon>Thermotogati</taxon>
        <taxon>Deinococcota</taxon>
        <taxon>Deinococci</taxon>
        <taxon>Deinococcales</taxon>
        <taxon>Deinococcaceae</taxon>
        <taxon>Deinococcus</taxon>
    </lineage>
</organism>
<name>A0ABW1ZIF4_9DEIO</name>
<comment type="caution">
    <text evidence="1">The sequence shown here is derived from an EMBL/GenBank/DDBJ whole genome shotgun (WGS) entry which is preliminary data.</text>
</comment>
<dbReference type="Proteomes" id="UP001596317">
    <property type="component" value="Unassembled WGS sequence"/>
</dbReference>